<dbReference type="InterPro" id="IPR044925">
    <property type="entry name" value="His-Me_finger_sf"/>
</dbReference>
<organism evidence="14 15">
    <name type="scientific">Lichenibacterium minor</name>
    <dbReference type="NCBI Taxonomy" id="2316528"/>
    <lineage>
        <taxon>Bacteria</taxon>
        <taxon>Pseudomonadati</taxon>
        <taxon>Pseudomonadota</taxon>
        <taxon>Alphaproteobacteria</taxon>
        <taxon>Hyphomicrobiales</taxon>
        <taxon>Lichenihabitantaceae</taxon>
        <taxon>Lichenibacterium</taxon>
    </lineage>
</organism>
<dbReference type="SMART" id="SM00477">
    <property type="entry name" value="NUC"/>
    <property type="match status" value="1"/>
</dbReference>
<dbReference type="Proteomes" id="UP000290759">
    <property type="component" value="Unassembled WGS sequence"/>
</dbReference>
<dbReference type="GO" id="GO:0004519">
    <property type="term" value="F:endonuclease activity"/>
    <property type="evidence" value="ECO:0007669"/>
    <property type="project" value="UniProtKB-UniRule"/>
</dbReference>
<reference evidence="14 15" key="1">
    <citation type="submission" date="2018-12" db="EMBL/GenBank/DDBJ databases">
        <authorList>
            <person name="Grouzdev D.S."/>
            <person name="Krutkina M.S."/>
        </authorList>
    </citation>
    <scope>NUCLEOTIDE SEQUENCE [LARGE SCALE GENOMIC DNA]</scope>
    <source>
        <strain evidence="14 15">RmlP026</strain>
    </source>
</reference>
<feature type="domain" description="ENPP1-3/EXOG-like endonuclease/phosphodiesterase" evidence="12">
    <location>
        <begin position="55"/>
        <end position="244"/>
    </location>
</feature>
<dbReference type="PANTHER" id="PTHR13966:SF5">
    <property type="entry name" value="ENDONUCLEASE G, MITOCHONDRIAL"/>
    <property type="match status" value="1"/>
</dbReference>
<reference evidence="14 15" key="2">
    <citation type="submission" date="2019-02" db="EMBL/GenBank/DDBJ databases">
        <title>'Lichenibacterium ramalinii' gen. nov. sp. nov., 'Lichenibacterium minor' gen. nov. sp. nov.</title>
        <authorList>
            <person name="Pankratov T."/>
        </authorList>
    </citation>
    <scope>NUCLEOTIDE SEQUENCE [LARGE SCALE GENOMIC DNA]</scope>
    <source>
        <strain evidence="14 15">RmlP026</strain>
    </source>
</reference>
<keyword evidence="6 10" id="KW-0378">Hydrolase</keyword>
<keyword evidence="7" id="KW-0460">Magnesium</keyword>
<evidence type="ECO:0000256" key="7">
    <source>
        <dbReference type="ARBA" id="ARBA00022842"/>
    </source>
</evidence>
<dbReference type="GO" id="GO:0016787">
    <property type="term" value="F:hydrolase activity"/>
    <property type="evidence" value="ECO:0007669"/>
    <property type="project" value="UniProtKB-KW"/>
</dbReference>
<evidence type="ECO:0000256" key="10">
    <source>
        <dbReference type="RuleBase" id="RU366055"/>
    </source>
</evidence>
<keyword evidence="15" id="KW-1185">Reference proteome</keyword>
<gene>
    <name evidence="14" type="ORF">D3273_19845</name>
</gene>
<evidence type="ECO:0000256" key="9">
    <source>
        <dbReference type="PIRSR" id="PIRSR640255-2"/>
    </source>
</evidence>
<dbReference type="EMBL" id="QYBB01000029">
    <property type="protein sequence ID" value="RYC30228.1"/>
    <property type="molecule type" value="Genomic_DNA"/>
</dbReference>
<sequence>MFDALLCAFHLHCAHPKPVAPSPEAATSCPQNFQAGEPPRVLNPKVAASTYPLCLSGFATLFSGVTRTPVYSAEHLTAARIAAARSMARVDTFHPEPRLPVDVRSELRDFRRSGYDRGHMAPNGDMGDGASQRDSFSLANMIPQDHNDNAGLWSAIEEATRNTAVTDGEVYVVTGPLYQGADITVLQGRVYVPTGIWKAVYDPVPAIAGAYLVDNKPGWDYRRISIVDLTKLTGVDPFPHLPAAVKAAAPDLPPPTHGRY</sequence>
<dbReference type="GO" id="GO:0003676">
    <property type="term" value="F:nucleic acid binding"/>
    <property type="evidence" value="ECO:0007669"/>
    <property type="project" value="InterPro"/>
</dbReference>
<dbReference type="InterPro" id="IPR018524">
    <property type="entry name" value="DNA/RNA_endonuclease_AS"/>
</dbReference>
<dbReference type="InterPro" id="IPR044929">
    <property type="entry name" value="DNA/RNA_non-sp_Endonuclease_sf"/>
</dbReference>
<evidence type="ECO:0000256" key="2">
    <source>
        <dbReference type="ARBA" id="ARBA00010052"/>
    </source>
</evidence>
<dbReference type="Pfam" id="PF01223">
    <property type="entry name" value="Endonuclease_NS"/>
    <property type="match status" value="1"/>
</dbReference>
<keyword evidence="4 9" id="KW-0479">Metal-binding</keyword>
<dbReference type="GO" id="GO:0046872">
    <property type="term" value="F:metal ion binding"/>
    <property type="evidence" value="ECO:0007669"/>
    <property type="project" value="UniProtKB-KW"/>
</dbReference>
<evidence type="ECO:0000313" key="15">
    <source>
        <dbReference type="Proteomes" id="UP000290759"/>
    </source>
</evidence>
<feature type="active site" description="Proton acceptor" evidence="8">
    <location>
        <position position="119"/>
    </location>
</feature>
<dbReference type="AlphaFoldDB" id="A0A4Q2U397"/>
<dbReference type="InterPro" id="IPR040255">
    <property type="entry name" value="Non-specific_endonuclease"/>
</dbReference>
<evidence type="ECO:0000256" key="8">
    <source>
        <dbReference type="PIRSR" id="PIRSR640255-1"/>
    </source>
</evidence>
<accession>A0A4Q2U397</accession>
<evidence type="ECO:0000256" key="4">
    <source>
        <dbReference type="ARBA" id="ARBA00022723"/>
    </source>
</evidence>
<dbReference type="RefSeq" id="WP_129228631.1">
    <property type="nucleotide sequence ID" value="NZ_QYBB01000029.1"/>
</dbReference>
<dbReference type="InterPro" id="IPR020821">
    <property type="entry name" value="ENPP1-3/EXOG-like_nuc-like"/>
</dbReference>
<feature type="region of interest" description="Disordered" evidence="11">
    <location>
        <begin position="114"/>
        <end position="133"/>
    </location>
</feature>
<protein>
    <recommendedName>
        <fullName evidence="10">Endonuclease</fullName>
        <ecNumber evidence="10">3.1.30.-</ecNumber>
    </recommendedName>
</protein>
<dbReference type="EC" id="3.1.30.-" evidence="10"/>
<dbReference type="Gene3D" id="3.40.570.10">
    <property type="entry name" value="Extracellular Endonuclease, subunit A"/>
    <property type="match status" value="1"/>
</dbReference>
<feature type="domain" description="DNA/RNA non-specific endonuclease/pyrophosphatase/phosphodiesterase" evidence="13">
    <location>
        <begin position="54"/>
        <end position="244"/>
    </location>
</feature>
<dbReference type="PROSITE" id="PS01070">
    <property type="entry name" value="NUCLEASE_NON_SPEC"/>
    <property type="match status" value="1"/>
</dbReference>
<dbReference type="OrthoDB" id="9811262at2"/>
<evidence type="ECO:0000259" key="12">
    <source>
        <dbReference type="SMART" id="SM00477"/>
    </source>
</evidence>
<evidence type="ECO:0000313" key="14">
    <source>
        <dbReference type="EMBL" id="RYC30228.1"/>
    </source>
</evidence>
<feature type="binding site" evidence="9">
    <location>
        <position position="149"/>
    </location>
    <ligand>
        <name>Mg(2+)</name>
        <dbReference type="ChEBI" id="CHEBI:18420"/>
        <note>catalytic</note>
    </ligand>
</feature>
<keyword evidence="5 10" id="KW-0255">Endonuclease</keyword>
<evidence type="ECO:0000259" key="13">
    <source>
        <dbReference type="SMART" id="SM00892"/>
    </source>
</evidence>
<comment type="similarity">
    <text evidence="2 10">Belongs to the DNA/RNA non-specific endonuclease family.</text>
</comment>
<name>A0A4Q2U397_9HYPH</name>
<dbReference type="InterPro" id="IPR001604">
    <property type="entry name" value="Endo_G_ENPP1-like_dom"/>
</dbReference>
<comment type="cofactor">
    <cofactor evidence="1 10">
        <name>Mg(2+)</name>
        <dbReference type="ChEBI" id="CHEBI:18420"/>
    </cofactor>
</comment>
<evidence type="ECO:0000256" key="11">
    <source>
        <dbReference type="SAM" id="MobiDB-lite"/>
    </source>
</evidence>
<evidence type="ECO:0000256" key="5">
    <source>
        <dbReference type="ARBA" id="ARBA00022759"/>
    </source>
</evidence>
<dbReference type="PANTHER" id="PTHR13966">
    <property type="entry name" value="ENDONUCLEASE RELATED"/>
    <property type="match status" value="1"/>
</dbReference>
<proteinExistence type="inferred from homology"/>
<evidence type="ECO:0000256" key="1">
    <source>
        <dbReference type="ARBA" id="ARBA00001946"/>
    </source>
</evidence>
<dbReference type="SMART" id="SM00892">
    <property type="entry name" value="Endonuclease_NS"/>
    <property type="match status" value="1"/>
</dbReference>
<comment type="caution">
    <text evidence="14">The sequence shown here is derived from an EMBL/GenBank/DDBJ whole genome shotgun (WGS) entry which is preliminary data.</text>
</comment>
<evidence type="ECO:0000256" key="3">
    <source>
        <dbReference type="ARBA" id="ARBA00022722"/>
    </source>
</evidence>
<evidence type="ECO:0000256" key="6">
    <source>
        <dbReference type="ARBA" id="ARBA00022801"/>
    </source>
</evidence>
<keyword evidence="3 10" id="KW-0540">Nuclease</keyword>
<dbReference type="SUPFAM" id="SSF54060">
    <property type="entry name" value="His-Me finger endonucleases"/>
    <property type="match status" value="1"/>
</dbReference>